<dbReference type="PANTHER" id="PTHR43362:SF1">
    <property type="entry name" value="MANNITOL DEHYDROGENASE 2-RELATED"/>
    <property type="match status" value="1"/>
</dbReference>
<dbReference type="PATRIC" id="fig|1123069.3.peg.2549"/>
<dbReference type="Pfam" id="PF01232">
    <property type="entry name" value="Mannitol_dh"/>
    <property type="match status" value="1"/>
</dbReference>
<accession>S9S0L8</accession>
<feature type="domain" description="Mannitol dehydrogenase C-terminal" evidence="3">
    <location>
        <begin position="285"/>
        <end position="441"/>
    </location>
</feature>
<dbReference type="Proteomes" id="UP000015346">
    <property type="component" value="Unassembled WGS sequence"/>
</dbReference>
<dbReference type="InterPro" id="IPR050988">
    <property type="entry name" value="Mannitol_DH/Oxidoreductase"/>
</dbReference>
<dbReference type="InterPro" id="IPR000669">
    <property type="entry name" value="Mannitol_DH"/>
</dbReference>
<keyword evidence="1 4" id="KW-0560">Oxidoreductase</keyword>
<dbReference type="STRING" id="1123069.ruthe_02571"/>
<dbReference type="InterPro" id="IPR036291">
    <property type="entry name" value="NAD(P)-bd_dom_sf"/>
</dbReference>
<dbReference type="EMBL" id="AOLV01000029">
    <property type="protein sequence ID" value="EPX83775.1"/>
    <property type="molecule type" value="Genomic_DNA"/>
</dbReference>
<dbReference type="InterPro" id="IPR013131">
    <property type="entry name" value="Mannitol_DH_N"/>
</dbReference>
<dbReference type="PRINTS" id="PR00084">
    <property type="entry name" value="MTLDHDRGNASE"/>
</dbReference>
<dbReference type="RefSeq" id="WP_021098648.1">
    <property type="nucleotide sequence ID" value="NZ_KE557323.1"/>
</dbReference>
<gene>
    <name evidence="4" type="ORF">ruthe_02571</name>
</gene>
<evidence type="ECO:0000259" key="2">
    <source>
        <dbReference type="Pfam" id="PF01232"/>
    </source>
</evidence>
<dbReference type="Pfam" id="PF08125">
    <property type="entry name" value="Mannitol_dh_C"/>
    <property type="match status" value="1"/>
</dbReference>
<proteinExistence type="predicted"/>
<dbReference type="SUPFAM" id="SSF48179">
    <property type="entry name" value="6-phosphogluconate dehydrogenase C-terminal domain-like"/>
    <property type="match status" value="1"/>
</dbReference>
<sequence>MSDRLSPASLAQLPASVARPRHVPARHGAGIVHLGVGAFHRAHQAVYTDAALAAAGGDWRIDGIALRSPRIADELNPQEGLYTLIERGEDGAAARIIGSIRRVIAAARDPDATLAALSAPETRIVSLTVTEKAYGIDRARGCVDPNHPAVAADLSRPHRPKGVLGLLCEGLRLRRERGLPPFTVLCCDNLPDNGGLLRLGLTDFAARLDRALSAWIEAEVACPSTMVDRITPAPTGETRALAQTLTGLVDLAAVETEPFAQWVIEDRFPSGRPAWEQAGVIFTADVRPFEAMKLRMLNGSHSLMAYAGLLCGHRHVRDAMRDAALAGLVRRHLAAAATTLDPAVGIDLGHYADALMRRFANPAIAHELAQIAMDGTEKLPQRILEPALHALTHGQPLRPFAFAVAAWMRYCLGRRDDGTHHDLQDPRAEAIAAATRGAGGDARAIVRGLSALPGLFPARLAQDAGWQQAVEDSLSGMLKQGMAAVVRAEAAAMPAGGL</sequence>
<dbReference type="Gene3D" id="3.40.50.720">
    <property type="entry name" value="NAD(P)-binding Rossmann-like Domain"/>
    <property type="match status" value="1"/>
</dbReference>
<dbReference type="Gene3D" id="1.10.1040.10">
    <property type="entry name" value="N-(1-d-carboxylethyl)-l-norvaline Dehydrogenase, domain 2"/>
    <property type="match status" value="1"/>
</dbReference>
<name>S9S0L8_9RHOB</name>
<keyword evidence="5" id="KW-1185">Reference proteome</keyword>
<protein>
    <submittedName>
        <fullName evidence="4">Mannitol-1-phosphate/altronate dehydrogenase</fullName>
        <ecNumber evidence="4">1.1.1.57</ecNumber>
    </submittedName>
</protein>
<dbReference type="SUPFAM" id="SSF51735">
    <property type="entry name" value="NAD(P)-binding Rossmann-fold domains"/>
    <property type="match status" value="1"/>
</dbReference>
<evidence type="ECO:0000313" key="4">
    <source>
        <dbReference type="EMBL" id="EPX83775.1"/>
    </source>
</evidence>
<dbReference type="OrthoDB" id="271711at2"/>
<feature type="domain" description="Mannitol dehydrogenase N-terminal" evidence="2">
    <location>
        <begin position="30"/>
        <end position="276"/>
    </location>
</feature>
<evidence type="ECO:0000259" key="3">
    <source>
        <dbReference type="Pfam" id="PF08125"/>
    </source>
</evidence>
<reference evidence="4 5" key="1">
    <citation type="journal article" date="2013" name="Stand. Genomic Sci.">
        <title>Genome sequence of the reddish-pigmented Rubellimicrobium thermophilum type strain (DSM 16684(T)), a member of the Roseobacter clade.</title>
        <authorList>
            <person name="Fiebig A."/>
            <person name="Riedel T."/>
            <person name="Gronow S."/>
            <person name="Petersen J."/>
            <person name="Klenk H.P."/>
            <person name="Goker M."/>
        </authorList>
    </citation>
    <scope>NUCLEOTIDE SEQUENCE [LARGE SCALE GENOMIC DNA]</scope>
    <source>
        <strain evidence="4 5">DSM 16684</strain>
    </source>
</reference>
<evidence type="ECO:0000256" key="1">
    <source>
        <dbReference type="ARBA" id="ARBA00023002"/>
    </source>
</evidence>
<evidence type="ECO:0000313" key="5">
    <source>
        <dbReference type="Proteomes" id="UP000015346"/>
    </source>
</evidence>
<dbReference type="HOGENOM" id="CLU_027324_0_1_5"/>
<dbReference type="EC" id="1.1.1.57" evidence="4"/>
<dbReference type="GO" id="GO:0008866">
    <property type="term" value="F:fructuronate reductase activity"/>
    <property type="evidence" value="ECO:0007669"/>
    <property type="project" value="UniProtKB-EC"/>
</dbReference>
<dbReference type="PANTHER" id="PTHR43362">
    <property type="entry name" value="MANNITOL DEHYDROGENASE DSF1-RELATED"/>
    <property type="match status" value="1"/>
</dbReference>
<comment type="caution">
    <text evidence="4">The sequence shown here is derived from an EMBL/GenBank/DDBJ whole genome shotgun (WGS) entry which is preliminary data.</text>
</comment>
<dbReference type="InterPro" id="IPR013328">
    <property type="entry name" value="6PGD_dom2"/>
</dbReference>
<dbReference type="AlphaFoldDB" id="S9S0L8"/>
<organism evidence="4 5">
    <name type="scientific">Rubellimicrobium thermophilum DSM 16684</name>
    <dbReference type="NCBI Taxonomy" id="1123069"/>
    <lineage>
        <taxon>Bacteria</taxon>
        <taxon>Pseudomonadati</taxon>
        <taxon>Pseudomonadota</taxon>
        <taxon>Alphaproteobacteria</taxon>
        <taxon>Rhodobacterales</taxon>
        <taxon>Roseobacteraceae</taxon>
        <taxon>Rubellimicrobium</taxon>
    </lineage>
</organism>
<dbReference type="InterPro" id="IPR008927">
    <property type="entry name" value="6-PGluconate_DH-like_C_sf"/>
</dbReference>
<dbReference type="InterPro" id="IPR013118">
    <property type="entry name" value="Mannitol_DH_C"/>
</dbReference>